<dbReference type="SUPFAM" id="SSF53098">
    <property type="entry name" value="Ribonuclease H-like"/>
    <property type="match status" value="1"/>
</dbReference>
<feature type="compositionally biased region" description="Basic and acidic residues" evidence="7">
    <location>
        <begin position="614"/>
        <end position="625"/>
    </location>
</feature>
<keyword evidence="3" id="KW-0540">Nuclease</keyword>
<dbReference type="EMBL" id="CARXXK010000001">
    <property type="protein sequence ID" value="CAI6350586.1"/>
    <property type="molecule type" value="Genomic_DNA"/>
</dbReference>
<dbReference type="GO" id="GO:0004519">
    <property type="term" value="F:endonuclease activity"/>
    <property type="evidence" value="ECO:0007669"/>
    <property type="project" value="UniProtKB-KW"/>
</dbReference>
<evidence type="ECO:0000256" key="2">
    <source>
        <dbReference type="ARBA" id="ARBA00022695"/>
    </source>
</evidence>
<dbReference type="GO" id="GO:0042575">
    <property type="term" value="C:DNA polymerase complex"/>
    <property type="evidence" value="ECO:0007669"/>
    <property type="project" value="UniProtKB-ARBA"/>
</dbReference>
<evidence type="ECO:0000256" key="5">
    <source>
        <dbReference type="ARBA" id="ARBA00022801"/>
    </source>
</evidence>
<dbReference type="InterPro" id="IPR001584">
    <property type="entry name" value="Integrase_cat-core"/>
</dbReference>
<dbReference type="InterPro" id="IPR050951">
    <property type="entry name" value="Retrovirus_Pol_polyprotein"/>
</dbReference>
<dbReference type="AlphaFoldDB" id="A0AAV0W458"/>
<proteinExistence type="predicted"/>
<evidence type="ECO:0000313" key="9">
    <source>
        <dbReference type="EMBL" id="CAI6350586.1"/>
    </source>
</evidence>
<sequence length="678" mass="77662">MEKLLRPDRFEADQNSPTAAKEWSHWKKLFQNYIAEAKLKEEDKLKVLINFLSHSVYDHISDCKDFSDAIKILDGIYIKPKNEIFARHLLATKKQLTSESIDQYLQSLKILAKECTFKAVSPSQYKDEYIRDAFINGIMSNSIRQRLLENDELSLERAVMQSRALEMAQKQSEAYSMPVESINHVNTEAEDEQSESMIAAIRQKCFFCGYDRHPRSSCPAREAVCRNCEKKHPSIEKEAYAIVEALRKWRHFLIGRQFKLITDQEAVSFMFNLKHSSKIKNDKIIRWRLELSCFSFDIQYRPGKENTVADTFSRVCAVVNNSNMLSDLHKSLCHPGVTRMFHWIKSKNLPFSIEDIKKLTSSCNVCAEVKPRFYKKQEGHLIKATSPFERLNIDFKGPIPSKTGNNYILTIVDEFSRFPFAIPCRDLSSATVIKCLSYLFSIFGMPAYIHSDRGAAFLSQELTTFLCTRGIATSRTTPYNPAGNGQVERYNGIIWKTVQLAIKTRGLKLEQWEAVIADALHSIRSLLCTATNCTPHERFFAHPRRSSNGGTLPSWLSCPGKVFIKKHVRASKYEPLVEEVDLVEVNPEYALVRYENGRESNVSLRDLAPVGDRTLYEEPSDRIDPKTTLQDTPTTSEPKEEMIQTDASTEGTSNELDGPRRTTRNKSTPKYLKDYVTN</sequence>
<dbReference type="Pfam" id="PF00665">
    <property type="entry name" value="rve"/>
    <property type="match status" value="1"/>
</dbReference>
<feature type="compositionally biased region" description="Polar residues" evidence="7">
    <location>
        <begin position="627"/>
        <end position="636"/>
    </location>
</feature>
<dbReference type="GO" id="GO:0015074">
    <property type="term" value="P:DNA integration"/>
    <property type="evidence" value="ECO:0007669"/>
    <property type="project" value="InterPro"/>
</dbReference>
<dbReference type="Gene3D" id="3.30.420.10">
    <property type="entry name" value="Ribonuclease H-like superfamily/Ribonuclease H"/>
    <property type="match status" value="1"/>
</dbReference>
<dbReference type="GO" id="GO:0016787">
    <property type="term" value="F:hydrolase activity"/>
    <property type="evidence" value="ECO:0007669"/>
    <property type="project" value="UniProtKB-KW"/>
</dbReference>
<dbReference type="InterPro" id="IPR036397">
    <property type="entry name" value="RNaseH_sf"/>
</dbReference>
<feature type="compositionally biased region" description="Polar residues" evidence="7">
    <location>
        <begin position="645"/>
        <end position="655"/>
    </location>
</feature>
<evidence type="ECO:0000259" key="8">
    <source>
        <dbReference type="PROSITE" id="PS50994"/>
    </source>
</evidence>
<evidence type="ECO:0000256" key="7">
    <source>
        <dbReference type="SAM" id="MobiDB-lite"/>
    </source>
</evidence>
<dbReference type="GO" id="GO:0003964">
    <property type="term" value="F:RNA-directed DNA polymerase activity"/>
    <property type="evidence" value="ECO:0007669"/>
    <property type="project" value="UniProtKB-KW"/>
</dbReference>
<keyword evidence="1" id="KW-0808">Transferase</keyword>
<accession>A0AAV0W458</accession>
<name>A0AAV0W458_9HEMI</name>
<evidence type="ECO:0000313" key="10">
    <source>
        <dbReference type="Proteomes" id="UP001160148"/>
    </source>
</evidence>
<dbReference type="PROSITE" id="PS50994">
    <property type="entry name" value="INTEGRASE"/>
    <property type="match status" value="1"/>
</dbReference>
<evidence type="ECO:0000256" key="3">
    <source>
        <dbReference type="ARBA" id="ARBA00022722"/>
    </source>
</evidence>
<dbReference type="PANTHER" id="PTHR37984">
    <property type="entry name" value="PROTEIN CBG26694"/>
    <property type="match status" value="1"/>
</dbReference>
<feature type="region of interest" description="Disordered" evidence="7">
    <location>
        <begin position="610"/>
        <end position="678"/>
    </location>
</feature>
<evidence type="ECO:0000256" key="1">
    <source>
        <dbReference type="ARBA" id="ARBA00022679"/>
    </source>
</evidence>
<protein>
    <recommendedName>
        <fullName evidence="8">Integrase catalytic domain-containing protein</fullName>
    </recommendedName>
</protein>
<dbReference type="InterPro" id="IPR041373">
    <property type="entry name" value="RT_RNaseH"/>
</dbReference>
<dbReference type="InterPro" id="IPR043502">
    <property type="entry name" value="DNA/RNA_pol_sf"/>
</dbReference>
<keyword evidence="2" id="KW-0548">Nucleotidyltransferase</keyword>
<dbReference type="Proteomes" id="UP001160148">
    <property type="component" value="Unassembled WGS sequence"/>
</dbReference>
<evidence type="ECO:0000256" key="4">
    <source>
        <dbReference type="ARBA" id="ARBA00022759"/>
    </source>
</evidence>
<comment type="caution">
    <text evidence="9">The sequence shown here is derived from an EMBL/GenBank/DDBJ whole genome shotgun (WGS) entry which is preliminary data.</text>
</comment>
<keyword evidence="4" id="KW-0255">Endonuclease</keyword>
<keyword evidence="10" id="KW-1185">Reference proteome</keyword>
<gene>
    <name evidence="9" type="ORF">MEUPH1_LOCUS7028</name>
</gene>
<feature type="domain" description="Integrase catalytic" evidence="8">
    <location>
        <begin position="383"/>
        <end position="543"/>
    </location>
</feature>
<reference evidence="9 10" key="1">
    <citation type="submission" date="2023-01" db="EMBL/GenBank/DDBJ databases">
        <authorList>
            <person name="Whitehead M."/>
        </authorList>
    </citation>
    <scope>NUCLEOTIDE SEQUENCE [LARGE SCALE GENOMIC DNA]</scope>
</reference>
<dbReference type="SUPFAM" id="SSF56672">
    <property type="entry name" value="DNA/RNA polymerases"/>
    <property type="match status" value="1"/>
</dbReference>
<dbReference type="CDD" id="cd09274">
    <property type="entry name" value="RNase_HI_RT_Ty3"/>
    <property type="match status" value="1"/>
</dbReference>
<dbReference type="PANTHER" id="PTHR37984:SF5">
    <property type="entry name" value="PROTEIN NYNRIN-LIKE"/>
    <property type="match status" value="1"/>
</dbReference>
<keyword evidence="5" id="KW-0378">Hydrolase</keyword>
<dbReference type="InterPro" id="IPR012337">
    <property type="entry name" value="RNaseH-like_sf"/>
</dbReference>
<dbReference type="Pfam" id="PF17917">
    <property type="entry name" value="RT_RNaseH"/>
    <property type="match status" value="1"/>
</dbReference>
<dbReference type="GO" id="GO:0003676">
    <property type="term" value="F:nucleic acid binding"/>
    <property type="evidence" value="ECO:0007669"/>
    <property type="project" value="InterPro"/>
</dbReference>
<keyword evidence="6" id="KW-0695">RNA-directed DNA polymerase</keyword>
<organism evidence="9 10">
    <name type="scientific">Macrosiphum euphorbiae</name>
    <name type="common">potato aphid</name>
    <dbReference type="NCBI Taxonomy" id="13131"/>
    <lineage>
        <taxon>Eukaryota</taxon>
        <taxon>Metazoa</taxon>
        <taxon>Ecdysozoa</taxon>
        <taxon>Arthropoda</taxon>
        <taxon>Hexapoda</taxon>
        <taxon>Insecta</taxon>
        <taxon>Pterygota</taxon>
        <taxon>Neoptera</taxon>
        <taxon>Paraneoptera</taxon>
        <taxon>Hemiptera</taxon>
        <taxon>Sternorrhyncha</taxon>
        <taxon>Aphidomorpha</taxon>
        <taxon>Aphidoidea</taxon>
        <taxon>Aphididae</taxon>
        <taxon>Macrosiphini</taxon>
        <taxon>Macrosiphum</taxon>
    </lineage>
</organism>
<evidence type="ECO:0000256" key="6">
    <source>
        <dbReference type="ARBA" id="ARBA00022918"/>
    </source>
</evidence>